<evidence type="ECO:0008006" key="4">
    <source>
        <dbReference type="Google" id="ProtNLM"/>
    </source>
</evidence>
<comment type="caution">
    <text evidence="2">The sequence shown here is derived from an EMBL/GenBank/DDBJ whole genome shotgun (WGS) entry which is preliminary data.</text>
</comment>
<feature type="compositionally biased region" description="Basic and acidic residues" evidence="1">
    <location>
        <begin position="288"/>
        <end position="301"/>
    </location>
</feature>
<keyword evidence="3" id="KW-1185">Reference proteome</keyword>
<dbReference type="EMBL" id="JBHSGR010000025">
    <property type="protein sequence ID" value="MFC4695586.1"/>
    <property type="molecule type" value="Genomic_DNA"/>
</dbReference>
<organism evidence="2 3">
    <name type="scientific">Geodermatophilus arenarius</name>
    <dbReference type="NCBI Taxonomy" id="1137990"/>
    <lineage>
        <taxon>Bacteria</taxon>
        <taxon>Bacillati</taxon>
        <taxon>Actinomycetota</taxon>
        <taxon>Actinomycetes</taxon>
        <taxon>Geodermatophilales</taxon>
        <taxon>Geodermatophilaceae</taxon>
        <taxon>Geodermatophilus</taxon>
    </lineage>
</organism>
<dbReference type="Proteomes" id="UP001596025">
    <property type="component" value="Unassembled WGS sequence"/>
</dbReference>
<feature type="compositionally biased region" description="Basic residues" evidence="1">
    <location>
        <begin position="274"/>
        <end position="286"/>
    </location>
</feature>
<proteinExistence type="predicted"/>
<sequence>MDLDEVAEELYAVPPGQFVAARTEAARRARAAGDRALAREIGTLTRPTAAAWACNVLVREQPDEIAGLVELGDLLREAQQTLAGDELRQLGTQRSRLLAALTRRARAVATRRGTPLSDAVADQVEETLRAALADPDAGEALLGGRLTAPLSSRGLGPGFGTRPDLRVVPPPRTGRTAPAPERNARVDAARRAAEQRRRAAQERRERELAAAREEAGTAEREAAEAEEAARAAHERAGRAARRQEELTARVGELEAELERVRADAEAAGAEAARTGRRAAAARRAARRAAADRDRTADRVTELEQAPLEA</sequence>
<dbReference type="RefSeq" id="WP_387992761.1">
    <property type="nucleotide sequence ID" value="NZ_JBHSGR010000025.1"/>
</dbReference>
<accession>A0ABV9LNZ6</accession>
<evidence type="ECO:0000256" key="1">
    <source>
        <dbReference type="SAM" id="MobiDB-lite"/>
    </source>
</evidence>
<evidence type="ECO:0000313" key="3">
    <source>
        <dbReference type="Proteomes" id="UP001596025"/>
    </source>
</evidence>
<name>A0ABV9LNZ6_9ACTN</name>
<evidence type="ECO:0000313" key="2">
    <source>
        <dbReference type="EMBL" id="MFC4695586.1"/>
    </source>
</evidence>
<protein>
    <recommendedName>
        <fullName evidence="4">Transposase</fullName>
    </recommendedName>
</protein>
<reference evidence="3" key="1">
    <citation type="journal article" date="2019" name="Int. J. Syst. Evol. Microbiol.">
        <title>The Global Catalogue of Microorganisms (GCM) 10K type strain sequencing project: providing services to taxonomists for standard genome sequencing and annotation.</title>
        <authorList>
            <consortium name="The Broad Institute Genomics Platform"/>
            <consortium name="The Broad Institute Genome Sequencing Center for Infectious Disease"/>
            <person name="Wu L."/>
            <person name="Ma J."/>
        </authorList>
    </citation>
    <scope>NUCLEOTIDE SEQUENCE [LARGE SCALE GENOMIC DNA]</scope>
    <source>
        <strain evidence="3">CCUG 62763</strain>
    </source>
</reference>
<feature type="compositionally biased region" description="Basic and acidic residues" evidence="1">
    <location>
        <begin position="182"/>
        <end position="247"/>
    </location>
</feature>
<feature type="region of interest" description="Disordered" evidence="1">
    <location>
        <begin position="152"/>
        <end position="309"/>
    </location>
</feature>
<gene>
    <name evidence="2" type="ORF">ACFO3M_19450</name>
</gene>